<organism evidence="6 7">
    <name type="scientific">Hymenoscyphus albidus</name>
    <dbReference type="NCBI Taxonomy" id="595503"/>
    <lineage>
        <taxon>Eukaryota</taxon>
        <taxon>Fungi</taxon>
        <taxon>Dikarya</taxon>
        <taxon>Ascomycota</taxon>
        <taxon>Pezizomycotina</taxon>
        <taxon>Leotiomycetes</taxon>
        <taxon>Helotiales</taxon>
        <taxon>Helotiaceae</taxon>
        <taxon>Hymenoscyphus</taxon>
    </lineage>
</organism>
<evidence type="ECO:0000259" key="5">
    <source>
        <dbReference type="Pfam" id="PF17862"/>
    </source>
</evidence>
<dbReference type="InterPro" id="IPR003959">
    <property type="entry name" value="ATPase_AAA_core"/>
</dbReference>
<dbReference type="AlphaFoldDB" id="A0A9N9Q1Z3"/>
<reference evidence="6" key="1">
    <citation type="submission" date="2021-07" db="EMBL/GenBank/DDBJ databases">
        <authorList>
            <person name="Durling M."/>
        </authorList>
    </citation>
    <scope>NUCLEOTIDE SEQUENCE</scope>
</reference>
<evidence type="ECO:0000256" key="1">
    <source>
        <dbReference type="ARBA" id="ARBA00022741"/>
    </source>
</evidence>
<proteinExistence type="predicted"/>
<dbReference type="EMBL" id="CAJVRM010000029">
    <property type="protein sequence ID" value="CAG8971882.1"/>
    <property type="molecule type" value="Genomic_DNA"/>
</dbReference>
<evidence type="ECO:0000313" key="7">
    <source>
        <dbReference type="Proteomes" id="UP000701801"/>
    </source>
</evidence>
<dbReference type="Gene3D" id="3.40.50.300">
    <property type="entry name" value="P-loop containing nucleotide triphosphate hydrolases"/>
    <property type="match status" value="1"/>
</dbReference>
<keyword evidence="7" id="KW-1185">Reference proteome</keyword>
<dbReference type="Proteomes" id="UP000701801">
    <property type="component" value="Unassembled WGS sequence"/>
</dbReference>
<feature type="region of interest" description="Disordered" evidence="3">
    <location>
        <begin position="1"/>
        <end position="24"/>
    </location>
</feature>
<sequence length="495" mass="55894">MPPPPPPRPPPPTTPSPWRDTRTLRSFSHNPVTEAIEIVPVWSPSQMDLFLKDKEADMVVQNIRALQQEVKKTSNEKDSPVLQPYNGWKVHSGSDTEKLLKQSLLSGRKLKSLAHRIAKGYPTATFDDLVAKESEESEARSKVIDTWNENNEAGSSTKWSRLPPHAYKAVKKIQDDPQQYQKEIGLLYNVIDPDETDGTWSDIALEPRIKTYITQMVSLIVSKGKSRGLLKTSHLGGAILYGPPGIKRNHDPKLEQKWVGETPKMIKALFNLGKLLSPCIIFVDEAEALFRARGSHDYSFERTKVSQLLSETDGLKKSGAAPFLLLATNHPEQLDHAFLRHLPGRIFVGLPSEEARLKILHIFLRDEELDSSVDLEALAKKTENYTGSDIKVLCVQAAMIFLSEEEEESFSDVHGNEVKKLKTSHFDEAFKRTGPTVRESSMAAIRKFAKEFDPVVVTETYLKDNPAWRDAMLYDDEEWPQREFVDSANWANNGK</sequence>
<dbReference type="Pfam" id="PF00004">
    <property type="entry name" value="AAA"/>
    <property type="match status" value="1"/>
</dbReference>
<keyword evidence="2" id="KW-0067">ATP-binding</keyword>
<evidence type="ECO:0000256" key="3">
    <source>
        <dbReference type="SAM" id="MobiDB-lite"/>
    </source>
</evidence>
<evidence type="ECO:0000313" key="6">
    <source>
        <dbReference type="EMBL" id="CAG8971882.1"/>
    </source>
</evidence>
<feature type="compositionally biased region" description="Pro residues" evidence="3">
    <location>
        <begin position="1"/>
        <end position="15"/>
    </location>
</feature>
<dbReference type="SUPFAM" id="SSF52540">
    <property type="entry name" value="P-loop containing nucleoside triphosphate hydrolases"/>
    <property type="match status" value="1"/>
</dbReference>
<dbReference type="PANTHER" id="PTHR45644:SF56">
    <property type="entry name" value="AAA ATPASE, PUTATIVE (AFU_ORTHOLOGUE AFUA_2G12920)-RELATED"/>
    <property type="match status" value="1"/>
</dbReference>
<dbReference type="Pfam" id="PF17862">
    <property type="entry name" value="AAA_lid_3"/>
    <property type="match status" value="1"/>
</dbReference>
<dbReference type="GO" id="GO:0005524">
    <property type="term" value="F:ATP binding"/>
    <property type="evidence" value="ECO:0007669"/>
    <property type="project" value="UniProtKB-KW"/>
</dbReference>
<protein>
    <recommendedName>
        <fullName evidence="8">AAA+ ATPase domain-containing protein</fullName>
    </recommendedName>
</protein>
<comment type="caution">
    <text evidence="6">The sequence shown here is derived from an EMBL/GenBank/DDBJ whole genome shotgun (WGS) entry which is preliminary data.</text>
</comment>
<dbReference type="InterPro" id="IPR041569">
    <property type="entry name" value="AAA_lid_3"/>
</dbReference>
<dbReference type="InterPro" id="IPR051701">
    <property type="entry name" value="Mito_OM_Translocase_MSP1"/>
</dbReference>
<evidence type="ECO:0000256" key="2">
    <source>
        <dbReference type="ARBA" id="ARBA00022840"/>
    </source>
</evidence>
<feature type="domain" description="AAA ATPase AAA+ lid" evidence="5">
    <location>
        <begin position="372"/>
        <end position="400"/>
    </location>
</feature>
<gene>
    <name evidence="6" type="ORF">HYALB_00007797</name>
</gene>
<evidence type="ECO:0000259" key="4">
    <source>
        <dbReference type="Pfam" id="PF00004"/>
    </source>
</evidence>
<dbReference type="Gene3D" id="1.10.8.60">
    <property type="match status" value="1"/>
</dbReference>
<dbReference type="OrthoDB" id="39734at2759"/>
<dbReference type="GO" id="GO:0016887">
    <property type="term" value="F:ATP hydrolysis activity"/>
    <property type="evidence" value="ECO:0007669"/>
    <property type="project" value="InterPro"/>
</dbReference>
<dbReference type="InterPro" id="IPR027417">
    <property type="entry name" value="P-loop_NTPase"/>
</dbReference>
<dbReference type="GO" id="GO:0005741">
    <property type="term" value="C:mitochondrial outer membrane"/>
    <property type="evidence" value="ECO:0007669"/>
    <property type="project" value="TreeGrafter"/>
</dbReference>
<keyword evidence="1" id="KW-0547">Nucleotide-binding</keyword>
<feature type="domain" description="ATPase AAA-type core" evidence="4">
    <location>
        <begin position="252"/>
        <end position="348"/>
    </location>
</feature>
<evidence type="ECO:0008006" key="8">
    <source>
        <dbReference type="Google" id="ProtNLM"/>
    </source>
</evidence>
<accession>A0A9N9Q1Z3</accession>
<name>A0A9N9Q1Z3_9HELO</name>
<dbReference type="PANTHER" id="PTHR45644">
    <property type="entry name" value="AAA ATPASE, PUTATIVE (AFU_ORTHOLOGUE AFUA_2G12920)-RELATED-RELATED"/>
    <property type="match status" value="1"/>
</dbReference>